<evidence type="ECO:0000256" key="1">
    <source>
        <dbReference type="ARBA" id="ARBA00023125"/>
    </source>
</evidence>
<dbReference type="OrthoDB" id="680346at2"/>
<dbReference type="AlphaFoldDB" id="A0A1G8H780"/>
<evidence type="ECO:0000259" key="2">
    <source>
        <dbReference type="PROSITE" id="PS50943"/>
    </source>
</evidence>
<accession>A0A1G8H780</accession>
<evidence type="ECO:0000313" key="4">
    <source>
        <dbReference type="Proteomes" id="UP000199274"/>
    </source>
</evidence>
<dbReference type="GO" id="GO:0005829">
    <property type="term" value="C:cytosol"/>
    <property type="evidence" value="ECO:0007669"/>
    <property type="project" value="TreeGrafter"/>
</dbReference>
<keyword evidence="1 3" id="KW-0238">DNA-binding</keyword>
<dbReference type="Gene3D" id="1.10.260.40">
    <property type="entry name" value="lambda repressor-like DNA-binding domains"/>
    <property type="match status" value="1"/>
</dbReference>
<dbReference type="InterPro" id="IPR001387">
    <property type="entry name" value="Cro/C1-type_HTH"/>
</dbReference>
<dbReference type="GO" id="GO:0003677">
    <property type="term" value="F:DNA binding"/>
    <property type="evidence" value="ECO:0007669"/>
    <property type="project" value="UniProtKB-KW"/>
</dbReference>
<dbReference type="STRING" id="178355.SAMN04488062_12048"/>
<keyword evidence="4" id="KW-1185">Reference proteome</keyword>
<protein>
    <submittedName>
        <fullName evidence="3">DNA-binding transcriptional regulator, XRE-family HTH domain</fullName>
    </submittedName>
</protein>
<proteinExistence type="predicted"/>
<dbReference type="PANTHER" id="PTHR46797">
    <property type="entry name" value="HTH-TYPE TRANSCRIPTIONAL REGULATOR"/>
    <property type="match status" value="1"/>
</dbReference>
<feature type="domain" description="HTH cro/C1-type" evidence="2">
    <location>
        <begin position="16"/>
        <end position="71"/>
    </location>
</feature>
<organism evidence="3 4">
    <name type="scientific">Flavobacterium omnivorum</name>
    <dbReference type="NCBI Taxonomy" id="178355"/>
    <lineage>
        <taxon>Bacteria</taxon>
        <taxon>Pseudomonadati</taxon>
        <taxon>Bacteroidota</taxon>
        <taxon>Flavobacteriia</taxon>
        <taxon>Flavobacteriales</taxon>
        <taxon>Flavobacteriaceae</taxon>
        <taxon>Flavobacterium</taxon>
    </lineage>
</organism>
<dbReference type="InterPro" id="IPR050807">
    <property type="entry name" value="TransReg_Diox_bact_type"/>
</dbReference>
<dbReference type="Proteomes" id="UP000199274">
    <property type="component" value="Unassembled WGS sequence"/>
</dbReference>
<sequence>MQGNFIEIYKRVGNSIRNKRKEKGLTQQQLADKDSKLDRAKISDIENGKEDFHFFTLLKICEALDMDIKDVFIDKK</sequence>
<dbReference type="EMBL" id="FNDB01000020">
    <property type="protein sequence ID" value="SDI02492.1"/>
    <property type="molecule type" value="Genomic_DNA"/>
</dbReference>
<dbReference type="RefSeq" id="WP_091258972.1">
    <property type="nucleotide sequence ID" value="NZ_FNDB01000020.1"/>
</dbReference>
<dbReference type="SMART" id="SM00530">
    <property type="entry name" value="HTH_XRE"/>
    <property type="match status" value="1"/>
</dbReference>
<dbReference type="InterPro" id="IPR010982">
    <property type="entry name" value="Lambda_DNA-bd_dom_sf"/>
</dbReference>
<dbReference type="SUPFAM" id="SSF47413">
    <property type="entry name" value="lambda repressor-like DNA-binding domains"/>
    <property type="match status" value="1"/>
</dbReference>
<name>A0A1G8H780_9FLAO</name>
<dbReference type="GO" id="GO:0003700">
    <property type="term" value="F:DNA-binding transcription factor activity"/>
    <property type="evidence" value="ECO:0007669"/>
    <property type="project" value="TreeGrafter"/>
</dbReference>
<gene>
    <name evidence="3" type="ORF">SAMN04488062_12048</name>
</gene>
<dbReference type="CDD" id="cd00093">
    <property type="entry name" value="HTH_XRE"/>
    <property type="match status" value="1"/>
</dbReference>
<dbReference type="Pfam" id="PF01381">
    <property type="entry name" value="HTH_3"/>
    <property type="match status" value="1"/>
</dbReference>
<evidence type="ECO:0000313" key="3">
    <source>
        <dbReference type="EMBL" id="SDI02492.1"/>
    </source>
</evidence>
<reference evidence="4" key="1">
    <citation type="submission" date="2016-10" db="EMBL/GenBank/DDBJ databases">
        <authorList>
            <person name="Varghese N."/>
            <person name="Submissions S."/>
        </authorList>
    </citation>
    <scope>NUCLEOTIDE SEQUENCE [LARGE SCALE GENOMIC DNA]</scope>
    <source>
        <strain evidence="4">CGMCC 1.2747</strain>
    </source>
</reference>
<dbReference type="PANTHER" id="PTHR46797:SF1">
    <property type="entry name" value="METHYLPHOSPHONATE SYNTHASE"/>
    <property type="match status" value="1"/>
</dbReference>
<dbReference type="PROSITE" id="PS50943">
    <property type="entry name" value="HTH_CROC1"/>
    <property type="match status" value="1"/>
</dbReference>